<comment type="caution">
    <text evidence="13">The sequence shown here is derived from an EMBL/GenBank/DDBJ whole genome shotgun (WGS) entry which is preliminary data.</text>
</comment>
<dbReference type="SUPFAM" id="SSF158472">
    <property type="entry name" value="HAMP domain-like"/>
    <property type="match status" value="1"/>
</dbReference>
<evidence type="ECO:0000256" key="10">
    <source>
        <dbReference type="ARBA" id="ARBA00023136"/>
    </source>
</evidence>
<dbReference type="InterPro" id="IPR003594">
    <property type="entry name" value="HATPase_dom"/>
</dbReference>
<dbReference type="Gene3D" id="3.30.565.10">
    <property type="entry name" value="Histidine kinase-like ATPase, C-terminal domain"/>
    <property type="match status" value="1"/>
</dbReference>
<dbReference type="EMBL" id="BOPG01000065">
    <property type="protein sequence ID" value="GIJ61403.1"/>
    <property type="molecule type" value="Genomic_DNA"/>
</dbReference>
<comment type="catalytic activity">
    <reaction evidence="1">
        <text>ATP + protein L-histidine = ADP + protein N-phospho-L-histidine.</text>
        <dbReference type="EC" id="2.7.13.3"/>
    </reaction>
</comment>
<dbReference type="InterPro" id="IPR036890">
    <property type="entry name" value="HATPase_C_sf"/>
</dbReference>
<keyword evidence="6" id="KW-0812">Transmembrane</keyword>
<dbReference type="SMART" id="SM00304">
    <property type="entry name" value="HAMP"/>
    <property type="match status" value="1"/>
</dbReference>
<dbReference type="Proteomes" id="UP000612585">
    <property type="component" value="Unassembled WGS sequence"/>
</dbReference>
<feature type="domain" description="HAMP" evidence="12">
    <location>
        <begin position="291"/>
        <end position="343"/>
    </location>
</feature>
<comment type="subcellular location">
    <subcellularLocation>
        <location evidence="2">Cell membrane</location>
    </subcellularLocation>
</comment>
<dbReference type="Gene3D" id="1.10.287.130">
    <property type="match status" value="1"/>
</dbReference>
<evidence type="ECO:0000256" key="8">
    <source>
        <dbReference type="ARBA" id="ARBA00022989"/>
    </source>
</evidence>
<dbReference type="FunFam" id="3.30.565.10:FF:000006">
    <property type="entry name" value="Sensor histidine kinase WalK"/>
    <property type="match status" value="1"/>
</dbReference>
<evidence type="ECO:0000256" key="7">
    <source>
        <dbReference type="ARBA" id="ARBA00022777"/>
    </source>
</evidence>
<keyword evidence="8" id="KW-1133">Transmembrane helix</keyword>
<dbReference type="InterPro" id="IPR036097">
    <property type="entry name" value="HisK_dim/P_sf"/>
</dbReference>
<dbReference type="PROSITE" id="PS50885">
    <property type="entry name" value="HAMP"/>
    <property type="match status" value="1"/>
</dbReference>
<organism evidence="13 14">
    <name type="scientific">Virgisporangium aurantiacum</name>
    <dbReference type="NCBI Taxonomy" id="175570"/>
    <lineage>
        <taxon>Bacteria</taxon>
        <taxon>Bacillati</taxon>
        <taxon>Actinomycetota</taxon>
        <taxon>Actinomycetes</taxon>
        <taxon>Micromonosporales</taxon>
        <taxon>Micromonosporaceae</taxon>
        <taxon>Virgisporangium</taxon>
    </lineage>
</organism>
<evidence type="ECO:0000313" key="14">
    <source>
        <dbReference type="Proteomes" id="UP000612585"/>
    </source>
</evidence>
<dbReference type="PANTHER" id="PTHR45436:SF5">
    <property type="entry name" value="SENSOR HISTIDINE KINASE TRCS"/>
    <property type="match status" value="1"/>
</dbReference>
<dbReference type="GO" id="GO:0005886">
    <property type="term" value="C:plasma membrane"/>
    <property type="evidence" value="ECO:0007669"/>
    <property type="project" value="UniProtKB-SubCell"/>
</dbReference>
<evidence type="ECO:0000256" key="4">
    <source>
        <dbReference type="ARBA" id="ARBA00022553"/>
    </source>
</evidence>
<dbReference type="SUPFAM" id="SSF55874">
    <property type="entry name" value="ATPase domain of HSP90 chaperone/DNA topoisomerase II/histidine kinase"/>
    <property type="match status" value="1"/>
</dbReference>
<dbReference type="SMART" id="SM00387">
    <property type="entry name" value="HATPase_c"/>
    <property type="match status" value="1"/>
</dbReference>
<keyword evidence="7 13" id="KW-0418">Kinase</keyword>
<dbReference type="SMART" id="SM00388">
    <property type="entry name" value="HisKA"/>
    <property type="match status" value="1"/>
</dbReference>
<evidence type="ECO:0000256" key="1">
    <source>
        <dbReference type="ARBA" id="ARBA00000085"/>
    </source>
</evidence>
<evidence type="ECO:0000256" key="6">
    <source>
        <dbReference type="ARBA" id="ARBA00022692"/>
    </source>
</evidence>
<gene>
    <name evidence="13" type="ORF">Vau01_089190</name>
</gene>
<keyword evidence="14" id="KW-1185">Reference proteome</keyword>
<accession>A0A8J3ZHC1</accession>
<keyword evidence="5" id="KW-0808">Transferase</keyword>
<proteinExistence type="predicted"/>
<evidence type="ECO:0000256" key="9">
    <source>
        <dbReference type="ARBA" id="ARBA00023012"/>
    </source>
</evidence>
<dbReference type="InterPro" id="IPR003660">
    <property type="entry name" value="HAMP_dom"/>
</dbReference>
<dbReference type="InterPro" id="IPR003661">
    <property type="entry name" value="HisK_dim/P_dom"/>
</dbReference>
<keyword evidence="9" id="KW-0902">Two-component regulatory system</keyword>
<keyword evidence="10" id="KW-0472">Membrane</keyword>
<keyword evidence="4" id="KW-0597">Phosphoprotein</keyword>
<dbReference type="CDD" id="cd06225">
    <property type="entry name" value="HAMP"/>
    <property type="match status" value="1"/>
</dbReference>
<dbReference type="Gene3D" id="6.10.340.10">
    <property type="match status" value="1"/>
</dbReference>
<dbReference type="Pfam" id="PF00672">
    <property type="entry name" value="HAMP"/>
    <property type="match status" value="1"/>
</dbReference>
<feature type="domain" description="Histidine kinase" evidence="11">
    <location>
        <begin position="351"/>
        <end position="565"/>
    </location>
</feature>
<dbReference type="PANTHER" id="PTHR45436">
    <property type="entry name" value="SENSOR HISTIDINE KINASE YKOH"/>
    <property type="match status" value="1"/>
</dbReference>
<evidence type="ECO:0000256" key="5">
    <source>
        <dbReference type="ARBA" id="ARBA00022679"/>
    </source>
</evidence>
<dbReference type="InterPro" id="IPR050428">
    <property type="entry name" value="TCS_sensor_his_kinase"/>
</dbReference>
<dbReference type="PRINTS" id="PR00344">
    <property type="entry name" value="BCTRLSENSOR"/>
</dbReference>
<evidence type="ECO:0000259" key="12">
    <source>
        <dbReference type="PROSITE" id="PS50885"/>
    </source>
</evidence>
<dbReference type="EC" id="2.7.13.3" evidence="3"/>
<dbReference type="Pfam" id="PF02518">
    <property type="entry name" value="HATPase_c"/>
    <property type="match status" value="1"/>
</dbReference>
<evidence type="ECO:0000259" key="11">
    <source>
        <dbReference type="PROSITE" id="PS50109"/>
    </source>
</evidence>
<dbReference type="PROSITE" id="PS50109">
    <property type="entry name" value="HIS_KIN"/>
    <property type="match status" value="1"/>
</dbReference>
<dbReference type="GO" id="GO:0000155">
    <property type="term" value="F:phosphorelay sensor kinase activity"/>
    <property type="evidence" value="ECO:0007669"/>
    <property type="project" value="InterPro"/>
</dbReference>
<protein>
    <recommendedName>
        <fullName evidence="3">histidine kinase</fullName>
        <ecNumber evidence="3">2.7.13.3</ecNumber>
    </recommendedName>
</protein>
<dbReference type="Pfam" id="PF00512">
    <property type="entry name" value="HisKA"/>
    <property type="match status" value="1"/>
</dbReference>
<dbReference type="CDD" id="cd00082">
    <property type="entry name" value="HisKA"/>
    <property type="match status" value="1"/>
</dbReference>
<dbReference type="SUPFAM" id="SSF47384">
    <property type="entry name" value="Homodimeric domain of signal transducing histidine kinase"/>
    <property type="match status" value="1"/>
</dbReference>
<dbReference type="InterPro" id="IPR005467">
    <property type="entry name" value="His_kinase_dom"/>
</dbReference>
<reference evidence="13" key="1">
    <citation type="submission" date="2021-01" db="EMBL/GenBank/DDBJ databases">
        <title>Whole genome shotgun sequence of Virgisporangium aurantiacum NBRC 16421.</title>
        <authorList>
            <person name="Komaki H."/>
            <person name="Tamura T."/>
        </authorList>
    </citation>
    <scope>NUCLEOTIDE SEQUENCE</scope>
    <source>
        <strain evidence="13">NBRC 16421</strain>
    </source>
</reference>
<dbReference type="RefSeq" id="WP_204006294.1">
    <property type="nucleotide sequence ID" value="NZ_BOPG01000065.1"/>
</dbReference>
<dbReference type="InterPro" id="IPR004358">
    <property type="entry name" value="Sig_transdc_His_kin-like_C"/>
</dbReference>
<name>A0A8J3ZHC1_9ACTN</name>
<evidence type="ECO:0000256" key="3">
    <source>
        <dbReference type="ARBA" id="ARBA00012438"/>
    </source>
</evidence>
<evidence type="ECO:0000313" key="13">
    <source>
        <dbReference type="EMBL" id="GIJ61403.1"/>
    </source>
</evidence>
<sequence>MSFRLRVFLLVMLVAVTAIGATAWLTLSLASKQISDAVATSNRNTDVIAENLGRFAHDRGTWSGVDGFVQNLSSNYKVRIRMATISGEVIVDTDHLAGKAARPTVGAASLVDPRPKLVIPQRVRPPALRASADPALADKLKREDFQLTSEAREWVRQAIQDYRYTVHLTACAWTGTGLVVPLIDNENGVATPQTVGTDLRSCDAQALTRAAEGAKEDAVAVETCPWSDENTFIACLERVFTERVENTGPAPLQLFLGSVDDDAANLIGTPMIVAAGAVTLLALLGTAFIARRVSRPIRSLTAASRRLTDGDFDARVEVDGDDELGQLSYSFNRMAEAIQHAEEDQRRLVASVAHELRTPLSNLRGYLEALQDGVVRPSPELFGSLYEEVLLQRRILDDLQDLALAEAGSLAYRREPTDLAELVGMSARAHFAVAEAAGVELNAYASTAVPVDVDQDRIRQVLGNLVTNGIRYTPNGGKLTLYSYASAGFGVVEVTDTGRGIADADLPHVFKRFWRADAARDRASGGSGLGLTIARQITVDHQGQLRVTSRIGEGTTFTLSLPLST</sequence>
<dbReference type="AlphaFoldDB" id="A0A8J3ZHC1"/>
<evidence type="ECO:0000256" key="2">
    <source>
        <dbReference type="ARBA" id="ARBA00004236"/>
    </source>
</evidence>